<dbReference type="CAZy" id="CBM4">
    <property type="family name" value="Carbohydrate-Binding Module Family 4"/>
</dbReference>
<dbReference type="InterPro" id="IPR033126">
    <property type="entry name" value="Glyco_hydro_9_Asp/Glu_AS"/>
</dbReference>
<evidence type="ECO:0000256" key="10">
    <source>
        <dbReference type="SAM" id="Phobius"/>
    </source>
</evidence>
<evidence type="ECO:0000256" key="7">
    <source>
        <dbReference type="PROSITE-ProRule" id="PRU10060"/>
    </source>
</evidence>
<comment type="catalytic activity">
    <reaction evidence="8">
        <text>Endohydrolysis of (1-&gt;4)-beta-D-glucosidic linkages in cellulose, lichenin and cereal beta-D-glucans.</text>
        <dbReference type="EC" id="3.2.1.4"/>
    </reaction>
</comment>
<evidence type="ECO:0000256" key="5">
    <source>
        <dbReference type="ARBA" id="ARBA00023326"/>
    </source>
</evidence>
<dbReference type="EMBL" id="CP001964">
    <property type="protein sequence ID" value="ADG75914.1"/>
    <property type="molecule type" value="Genomic_DNA"/>
</dbReference>
<keyword evidence="8" id="KW-0732">Signal</keyword>
<feature type="domain" description="Cellulase Ig-like" evidence="13">
    <location>
        <begin position="353"/>
        <end position="433"/>
    </location>
</feature>
<dbReference type="PROSITE" id="PS00592">
    <property type="entry name" value="GH9_2"/>
    <property type="match status" value="1"/>
</dbReference>
<evidence type="ECO:0000256" key="8">
    <source>
        <dbReference type="RuleBase" id="RU361166"/>
    </source>
</evidence>
<dbReference type="SUPFAM" id="SSF81296">
    <property type="entry name" value="E set domains"/>
    <property type="match status" value="1"/>
</dbReference>
<dbReference type="SUPFAM" id="SSF48726">
    <property type="entry name" value="Immunoglobulin"/>
    <property type="match status" value="1"/>
</dbReference>
<dbReference type="InterPro" id="IPR018221">
    <property type="entry name" value="Glyco_hydro_9_His_AS"/>
</dbReference>
<dbReference type="CAZy" id="GH9">
    <property type="family name" value="Glycoside Hydrolase Family 9"/>
</dbReference>
<feature type="domain" description="CBM-cenC" evidence="12">
    <location>
        <begin position="42"/>
        <end position="145"/>
    </location>
</feature>
<keyword evidence="16" id="KW-1185">Reference proteome</keyword>
<dbReference type="Gene3D" id="2.60.120.260">
    <property type="entry name" value="Galactose-binding domain-like"/>
    <property type="match status" value="2"/>
</dbReference>
<dbReference type="AlphaFoldDB" id="D5UL32"/>
<evidence type="ECO:0000313" key="15">
    <source>
        <dbReference type="EMBL" id="ADG75914.1"/>
    </source>
</evidence>
<keyword evidence="5 6" id="KW-0624">Polysaccharide degradation</keyword>
<dbReference type="RefSeq" id="WP_013118245.1">
    <property type="nucleotide sequence ID" value="NC_014151.1"/>
</dbReference>
<feature type="transmembrane region" description="Helical" evidence="10">
    <location>
        <begin position="1077"/>
        <end position="1098"/>
    </location>
</feature>
<dbReference type="GO" id="GO:0008810">
    <property type="term" value="F:cellulase activity"/>
    <property type="evidence" value="ECO:0007669"/>
    <property type="project" value="UniProtKB-EC"/>
</dbReference>
<protein>
    <recommendedName>
        <fullName evidence="8">Endoglucanase</fullName>
        <ecNumber evidence="8">3.2.1.4</ecNumber>
    </recommendedName>
</protein>
<feature type="active site" evidence="6">
    <location>
        <position position="859"/>
    </location>
</feature>
<dbReference type="Pfam" id="PF02927">
    <property type="entry name" value="CelD_N"/>
    <property type="match status" value="1"/>
</dbReference>
<dbReference type="Pfam" id="PF00759">
    <property type="entry name" value="Glyco_hydro_9"/>
    <property type="match status" value="1"/>
</dbReference>
<dbReference type="Pfam" id="PF02018">
    <property type="entry name" value="CBM_4_9"/>
    <property type="match status" value="1"/>
</dbReference>
<accession>D5UL32</accession>
<evidence type="ECO:0000256" key="2">
    <source>
        <dbReference type="ARBA" id="ARBA00022801"/>
    </source>
</evidence>
<evidence type="ECO:0000256" key="6">
    <source>
        <dbReference type="PROSITE-ProRule" id="PRU10059"/>
    </source>
</evidence>
<keyword evidence="3 6" id="KW-0119">Carbohydrate metabolism</keyword>
<dbReference type="STRING" id="446466.Cfla_3031"/>
<keyword evidence="10" id="KW-0812">Transmembrane</keyword>
<proteinExistence type="inferred from homology"/>
<feature type="region of interest" description="Disordered" evidence="9">
    <location>
        <begin position="1040"/>
        <end position="1066"/>
    </location>
</feature>
<evidence type="ECO:0000259" key="11">
    <source>
        <dbReference type="Pfam" id="PF00759"/>
    </source>
</evidence>
<evidence type="ECO:0000256" key="4">
    <source>
        <dbReference type="ARBA" id="ARBA00023295"/>
    </source>
</evidence>
<dbReference type="InterPro" id="IPR004197">
    <property type="entry name" value="Cellulase_Ig-like"/>
</dbReference>
<dbReference type="InterPro" id="IPR001701">
    <property type="entry name" value="Glyco_hydro_9"/>
</dbReference>
<dbReference type="GO" id="GO:0030245">
    <property type="term" value="P:cellulose catabolic process"/>
    <property type="evidence" value="ECO:0007669"/>
    <property type="project" value="UniProtKB-KW"/>
</dbReference>
<name>D5UL32_CELFN</name>
<keyword evidence="10" id="KW-0472">Membrane</keyword>
<dbReference type="InterPro" id="IPR013783">
    <property type="entry name" value="Ig-like_fold"/>
</dbReference>
<dbReference type="InterPro" id="IPR008979">
    <property type="entry name" value="Galactose-bd-like_sf"/>
</dbReference>
<dbReference type="PANTHER" id="PTHR22298">
    <property type="entry name" value="ENDO-1,4-BETA-GLUCANASE"/>
    <property type="match status" value="1"/>
</dbReference>
<feature type="domain" description="Immunoglobulin I-set" evidence="14">
    <location>
        <begin position="955"/>
        <end position="1037"/>
    </location>
</feature>
<dbReference type="InterPro" id="IPR014756">
    <property type="entry name" value="Ig_E-set"/>
</dbReference>
<dbReference type="eggNOG" id="COG5297">
    <property type="taxonomic scope" value="Bacteria"/>
</dbReference>
<dbReference type="SUPFAM" id="SSF49785">
    <property type="entry name" value="Galactose-binding domain-like"/>
    <property type="match status" value="2"/>
</dbReference>
<feature type="compositionally biased region" description="Low complexity" evidence="9">
    <location>
        <begin position="1040"/>
        <end position="1055"/>
    </location>
</feature>
<dbReference type="InterPro" id="IPR012341">
    <property type="entry name" value="6hp_glycosidase-like_sf"/>
</dbReference>
<evidence type="ECO:0000256" key="1">
    <source>
        <dbReference type="ARBA" id="ARBA00007072"/>
    </source>
</evidence>
<keyword evidence="4 6" id="KW-0326">Glycosidase</keyword>
<dbReference type="Pfam" id="PF07679">
    <property type="entry name" value="I-set"/>
    <property type="match status" value="1"/>
</dbReference>
<evidence type="ECO:0000259" key="14">
    <source>
        <dbReference type="Pfam" id="PF07679"/>
    </source>
</evidence>
<dbReference type="CDD" id="cd02850">
    <property type="entry name" value="E_set_Cellulase_N"/>
    <property type="match status" value="1"/>
</dbReference>
<dbReference type="OrthoDB" id="9758662at2"/>
<evidence type="ECO:0000259" key="13">
    <source>
        <dbReference type="Pfam" id="PF02927"/>
    </source>
</evidence>
<reference evidence="15 16" key="1">
    <citation type="journal article" date="2010" name="Stand. Genomic Sci.">
        <title>Complete genome sequence of Cellulomonas flavigena type strain (134).</title>
        <authorList>
            <person name="Abt B."/>
            <person name="Foster B."/>
            <person name="Lapidus A."/>
            <person name="Clum A."/>
            <person name="Sun H."/>
            <person name="Pukall R."/>
            <person name="Lucas S."/>
            <person name="Glavina Del Rio T."/>
            <person name="Nolan M."/>
            <person name="Tice H."/>
            <person name="Cheng J.F."/>
            <person name="Pitluck S."/>
            <person name="Liolios K."/>
            <person name="Ivanova N."/>
            <person name="Mavromatis K."/>
            <person name="Ovchinnikova G."/>
            <person name="Pati A."/>
            <person name="Goodwin L."/>
            <person name="Chen A."/>
            <person name="Palaniappan K."/>
            <person name="Land M."/>
            <person name="Hauser L."/>
            <person name="Chang Y.J."/>
            <person name="Jeffries C.D."/>
            <person name="Rohde M."/>
            <person name="Goker M."/>
            <person name="Woyke T."/>
            <person name="Bristow J."/>
            <person name="Eisen J.A."/>
            <person name="Markowitz V."/>
            <person name="Hugenholtz P."/>
            <person name="Kyrpides N.C."/>
            <person name="Klenk H.P."/>
        </authorList>
    </citation>
    <scope>NUCLEOTIDE SEQUENCE [LARGE SCALE GENOMIC DNA]</scope>
    <source>
        <strain evidence="16">ATCC 482 / DSM 20109 / BCRC 11376 / JCM 18109 / NBRC 3775 / NCIMB 8073 / NRS 134</strain>
    </source>
</reference>
<evidence type="ECO:0000256" key="3">
    <source>
        <dbReference type="ARBA" id="ARBA00023277"/>
    </source>
</evidence>
<dbReference type="InterPro" id="IPR036179">
    <property type="entry name" value="Ig-like_dom_sf"/>
</dbReference>
<dbReference type="Gene3D" id="2.60.40.10">
    <property type="entry name" value="Immunoglobulins"/>
    <property type="match status" value="2"/>
</dbReference>
<dbReference type="InterPro" id="IPR003305">
    <property type="entry name" value="CenC_carb-bd"/>
</dbReference>
<comment type="similarity">
    <text evidence="1 6 8">Belongs to the glycosyl hydrolase 9 (cellulase E) family.</text>
</comment>
<dbReference type="InterPro" id="IPR008928">
    <property type="entry name" value="6-hairpin_glycosidase_sf"/>
</dbReference>
<dbReference type="EC" id="3.2.1.4" evidence="8"/>
<evidence type="ECO:0000313" key="16">
    <source>
        <dbReference type="Proteomes" id="UP000000849"/>
    </source>
</evidence>
<dbReference type="InterPro" id="IPR013098">
    <property type="entry name" value="Ig_I-set"/>
</dbReference>
<dbReference type="HOGENOM" id="CLU_006010_0_0_11"/>
<dbReference type="PROSITE" id="PS00698">
    <property type="entry name" value="GH9_3"/>
    <property type="match status" value="1"/>
</dbReference>
<keyword evidence="2 6" id="KW-0378">Hydrolase</keyword>
<feature type="domain" description="Glycoside hydrolase family 9" evidence="11">
    <location>
        <begin position="443"/>
        <end position="933"/>
    </location>
</feature>
<keyword evidence="8" id="KW-0136">Cellulose degradation</keyword>
<feature type="active site" evidence="7">
    <location>
        <position position="921"/>
    </location>
</feature>
<keyword evidence="10" id="KW-1133">Transmembrane helix</keyword>
<dbReference type="Gene3D" id="1.50.10.10">
    <property type="match status" value="1"/>
</dbReference>
<feature type="signal peptide" evidence="8">
    <location>
        <begin position="1"/>
        <end position="30"/>
    </location>
</feature>
<evidence type="ECO:0000256" key="9">
    <source>
        <dbReference type="SAM" id="MobiDB-lite"/>
    </source>
</evidence>
<feature type="active site" evidence="7">
    <location>
        <position position="912"/>
    </location>
</feature>
<dbReference type="SUPFAM" id="SSF48208">
    <property type="entry name" value="Six-hairpin glycosidases"/>
    <property type="match status" value="1"/>
</dbReference>
<gene>
    <name evidence="15" type="ordered locus">Cfla_3031</name>
</gene>
<dbReference type="KEGG" id="cfl:Cfla_3031"/>
<sequence>MVSTPDPRGRRVRWLAGTTAAALLVAPALASTASGAPVSTVHDFSDGPQGWFSYDNTGSVSSSADTGELCAVVDGGDQPWDIALQHDDVTYERDATYTVSFDAHASAPVTVPMQGGVGYPAAFGHSVVLDGTSTPTHVEFTFTPADWPTSPDPAVSPVDDDWTSATGQVSFQLGGQSASYTFCVDDFSLTSGTRIVHDFTAGDMGEFDMYDSAGGGTARPGTDGVSACIDLQGGYANPYEAGLEYKYVDVVEGRNYVLELTAYASEEANVNVLVGQYGDPWHRVLSTEAALTTTPQTFRYPFTADATFSSDPATAWGRIQVELGRKVAPYTFCVTSLSLVETTQAPPPYAPETGPRVRVNQVGYLPDGPQRATLVTDETDAVTWELLSGATVVETGETTPHGVDPSAGLNVHVIDLGGVPAGSYTLRADGETSHPFVVDAGIYQDLRQDALDYFYPVRSGIAIDGAIIGDARFTRAAGHVGRPGEATPNQGDVAVPCITPAEAQNLYGDWTCDYTLDVTGGWYDAGDHGKYVVNGGIAVAQLLGTYERTLYAPTGDPDALGDGSMDIPLDEQSNGVPDPLDEARWELEWMLRMQVPAGQPLAGMVHHKVHDVDWTGLPLMPADDPQERRLHRPSTAATLNLAAVAAQGARLWEPYDPEFAAELLAAARVAWDAAQANPVLLAPAPNADPSPGGGPYDDTDVSDEAYWAAAELFLTTGENAFRDAVLTSEQHTADVFSDGFFWGEVAALARMDLAVVESEIPGRTAIRRSVVEGAELFLAKQQAQPFGQAYAGDADGDYDWGSNSSILNNQVILGTAFDLTSEQRFADAVLESMDYLLGRNALNLSYVTGYGTAFSQNQHSRWFAHSLTESLPNPPKGSVAGGPNSLTGTWDPVIAGLYGPDRMCAPQLCYVDDIQSWSTNEITVNWNSALSWVASFVADQQAGDRSDAGTVAWVVTDPSDTSVAAGADATFTVGTTGSPTPTVQWQQLVDGAWVDVADATGATLRLTARTADSGAQYRAYVANAFGGAYSEPATLTVTAAGTGTPTPGADTSGTPGTPGGGPRVAGAGPLAATGAHAGALLGTGLLLLVAGAGAVAMARRARPRV</sequence>
<feature type="chain" id="PRO_5039745388" description="Endoglucanase" evidence="8">
    <location>
        <begin position="31"/>
        <end position="1105"/>
    </location>
</feature>
<dbReference type="Proteomes" id="UP000000849">
    <property type="component" value="Chromosome"/>
</dbReference>
<evidence type="ECO:0000259" key="12">
    <source>
        <dbReference type="Pfam" id="PF02018"/>
    </source>
</evidence>
<organism evidence="15 16">
    <name type="scientific">Cellulomonas flavigena (strain ATCC 482 / DSM 20109 / BCRC 11376 / JCM 18109 / NBRC 3775 / NCIMB 8073 / NRS 134)</name>
    <dbReference type="NCBI Taxonomy" id="446466"/>
    <lineage>
        <taxon>Bacteria</taxon>
        <taxon>Bacillati</taxon>
        <taxon>Actinomycetota</taxon>
        <taxon>Actinomycetes</taxon>
        <taxon>Micrococcales</taxon>
        <taxon>Cellulomonadaceae</taxon>
        <taxon>Cellulomonas</taxon>
    </lineage>
</organism>